<protein>
    <submittedName>
        <fullName evidence="3">Hemicentin-1</fullName>
    </submittedName>
</protein>
<dbReference type="GO" id="GO:0070593">
    <property type="term" value="P:dendrite self-avoidance"/>
    <property type="evidence" value="ECO:0007669"/>
    <property type="project" value="TreeGrafter"/>
</dbReference>
<feature type="domain" description="Ig-like" evidence="2">
    <location>
        <begin position="310"/>
        <end position="381"/>
    </location>
</feature>
<dbReference type="SUPFAM" id="SSF48726">
    <property type="entry name" value="Immunoglobulin"/>
    <property type="match status" value="6"/>
</dbReference>
<dbReference type="InterPro" id="IPR013783">
    <property type="entry name" value="Ig-like_fold"/>
</dbReference>
<dbReference type="InterPro" id="IPR036179">
    <property type="entry name" value="Ig-like_dom_sf"/>
</dbReference>
<feature type="domain" description="Ig-like" evidence="2">
    <location>
        <begin position="486"/>
        <end position="573"/>
    </location>
</feature>
<reference evidence="3" key="1">
    <citation type="submission" date="2020-08" db="EMBL/GenBank/DDBJ databases">
        <title>Multicomponent nature underlies the extraordinary mechanical properties of spider dragline silk.</title>
        <authorList>
            <person name="Kono N."/>
            <person name="Nakamura H."/>
            <person name="Mori M."/>
            <person name="Yoshida Y."/>
            <person name="Ohtoshi R."/>
            <person name="Malay A.D."/>
            <person name="Moran D.A.P."/>
            <person name="Tomita M."/>
            <person name="Numata K."/>
            <person name="Arakawa K."/>
        </authorList>
    </citation>
    <scope>NUCLEOTIDE SEQUENCE</scope>
</reference>
<dbReference type="Pfam" id="PF00047">
    <property type="entry name" value="ig"/>
    <property type="match status" value="1"/>
</dbReference>
<keyword evidence="4" id="KW-1185">Reference proteome</keyword>
<dbReference type="InterPro" id="IPR003598">
    <property type="entry name" value="Ig_sub2"/>
</dbReference>
<dbReference type="CDD" id="cd00096">
    <property type="entry name" value="Ig"/>
    <property type="match status" value="1"/>
</dbReference>
<dbReference type="EMBL" id="BMAW01027187">
    <property type="protein sequence ID" value="GFU00986.1"/>
    <property type="molecule type" value="Genomic_DNA"/>
</dbReference>
<dbReference type="FunFam" id="2.60.40.10:FF:000104">
    <property type="entry name" value="Down syndrome cell adhesion molecule b"/>
    <property type="match status" value="2"/>
</dbReference>
<evidence type="ECO:0000256" key="1">
    <source>
        <dbReference type="ARBA" id="ARBA00023319"/>
    </source>
</evidence>
<evidence type="ECO:0000313" key="4">
    <source>
        <dbReference type="Proteomes" id="UP000887013"/>
    </source>
</evidence>
<dbReference type="InterPro" id="IPR003599">
    <property type="entry name" value="Ig_sub"/>
</dbReference>
<dbReference type="FunFam" id="2.60.40.10:FF:000333">
    <property type="entry name" value="Down syndrome cell adhesion molecule"/>
    <property type="match status" value="1"/>
</dbReference>
<dbReference type="GO" id="GO:0005886">
    <property type="term" value="C:plasma membrane"/>
    <property type="evidence" value="ECO:0007669"/>
    <property type="project" value="TreeGrafter"/>
</dbReference>
<dbReference type="GO" id="GO:0007411">
    <property type="term" value="P:axon guidance"/>
    <property type="evidence" value="ECO:0007669"/>
    <property type="project" value="TreeGrafter"/>
</dbReference>
<dbReference type="InterPro" id="IPR013151">
    <property type="entry name" value="Immunoglobulin_dom"/>
</dbReference>
<dbReference type="OrthoDB" id="6433655at2759"/>
<dbReference type="SMART" id="SM00409">
    <property type="entry name" value="IG"/>
    <property type="match status" value="6"/>
</dbReference>
<sequence length="580" mass="62839">MLCSSKGILEVQPFSFPQSITEGERVIAACTTKSGDKSRGQLSFKWLKDGKDLSARTQVKTFGDFSNIVIDPVSEEDSGNYTCAVTNGGLHDSFTAQLTVMVPPQWVAAPNDVNSYSGEFLVINCKASGKPIPTISWMKSEGKGIDGFVAVSASETLHLPSNGSLIIENVKKSDEGLYQCLATNSVGQNLKKIISISIFAHPKIQPFNFPTNVIVGQKASAACTAISGDQPLEFRWLKNGKDVSSGGQITIRTLVDVSVLVIETVDASSSGNYTCNLRTSAGSDSFTAPLDVKESSRWINNIQDQDLKAGDNITILCKADGLPLPKVIWKKKMDGESEISTVIDEQQQIAGSSKLLLINTKPENSGYYLCEAHNNVGNPISRAIYVNVLGLNSLKILPFSFPTSIFGKRAIATCATSTDEKVDFKWIKNGKDITKHNNVKIRSFPDLSTLVIDPLTEDDSGNYTCIVTSRGITSSYTTTLDVLIPPSWKVMPNDLDTVRGDNVVLNCQGTGQPQPVVVWHRTSNINSDFIPVVTPTQFNGSLIINDVSKEDEGMYRCNVSNGIGTALIKSVIMKVIGLYL</sequence>
<dbReference type="GO" id="GO:0098632">
    <property type="term" value="F:cell-cell adhesion mediator activity"/>
    <property type="evidence" value="ECO:0007669"/>
    <property type="project" value="TreeGrafter"/>
</dbReference>
<dbReference type="GO" id="GO:0030424">
    <property type="term" value="C:axon"/>
    <property type="evidence" value="ECO:0007669"/>
    <property type="project" value="TreeGrafter"/>
</dbReference>
<dbReference type="PROSITE" id="PS50835">
    <property type="entry name" value="IG_LIKE"/>
    <property type="match status" value="6"/>
</dbReference>
<dbReference type="PRINTS" id="PR01832">
    <property type="entry name" value="VEGFRECEPTOR"/>
</dbReference>
<feature type="domain" description="Ig-like" evidence="2">
    <location>
        <begin position="13"/>
        <end position="99"/>
    </location>
</feature>
<feature type="domain" description="Ig-like" evidence="2">
    <location>
        <begin position="407"/>
        <end position="479"/>
    </location>
</feature>
<proteinExistence type="predicted"/>
<dbReference type="InterPro" id="IPR013098">
    <property type="entry name" value="Ig_I-set"/>
</dbReference>
<gene>
    <name evidence="3" type="primary">Hmcn1</name>
    <name evidence="3" type="ORF">NPIL_597551</name>
</gene>
<dbReference type="SMART" id="SM00408">
    <property type="entry name" value="IGc2"/>
    <property type="match status" value="6"/>
</dbReference>
<dbReference type="InterPro" id="IPR007110">
    <property type="entry name" value="Ig-like_dom"/>
</dbReference>
<feature type="domain" description="Ig-like" evidence="2">
    <location>
        <begin position="202"/>
        <end position="291"/>
    </location>
</feature>
<dbReference type="AlphaFoldDB" id="A0A8X6Q602"/>
<accession>A0A8X6Q602</accession>
<dbReference type="Proteomes" id="UP000887013">
    <property type="component" value="Unassembled WGS sequence"/>
</dbReference>
<name>A0A8X6Q602_NEPPI</name>
<comment type="caution">
    <text evidence="3">The sequence shown here is derived from an EMBL/GenBank/DDBJ whole genome shotgun (WGS) entry which is preliminary data.</text>
</comment>
<dbReference type="Gene3D" id="2.60.40.10">
    <property type="entry name" value="Immunoglobulins"/>
    <property type="match status" value="6"/>
</dbReference>
<dbReference type="Pfam" id="PF07679">
    <property type="entry name" value="I-set"/>
    <property type="match status" value="3"/>
</dbReference>
<organism evidence="3 4">
    <name type="scientific">Nephila pilipes</name>
    <name type="common">Giant wood spider</name>
    <name type="synonym">Nephila maculata</name>
    <dbReference type="NCBI Taxonomy" id="299642"/>
    <lineage>
        <taxon>Eukaryota</taxon>
        <taxon>Metazoa</taxon>
        <taxon>Ecdysozoa</taxon>
        <taxon>Arthropoda</taxon>
        <taxon>Chelicerata</taxon>
        <taxon>Arachnida</taxon>
        <taxon>Araneae</taxon>
        <taxon>Araneomorphae</taxon>
        <taxon>Entelegynae</taxon>
        <taxon>Araneoidea</taxon>
        <taxon>Nephilidae</taxon>
        <taxon>Nephila</taxon>
    </lineage>
</organism>
<keyword evidence="1" id="KW-0393">Immunoglobulin domain</keyword>
<evidence type="ECO:0000259" key="2">
    <source>
        <dbReference type="PROSITE" id="PS50835"/>
    </source>
</evidence>
<feature type="domain" description="Ig-like" evidence="2">
    <location>
        <begin position="104"/>
        <end position="195"/>
    </location>
</feature>
<dbReference type="PANTHER" id="PTHR10075">
    <property type="entry name" value="BASIGIN RELATED"/>
    <property type="match status" value="1"/>
</dbReference>
<dbReference type="PANTHER" id="PTHR10075:SF100">
    <property type="entry name" value="FASCICLIN-2"/>
    <property type="match status" value="1"/>
</dbReference>
<evidence type="ECO:0000313" key="3">
    <source>
        <dbReference type="EMBL" id="GFU00986.1"/>
    </source>
</evidence>
<dbReference type="GO" id="GO:0007156">
    <property type="term" value="P:homophilic cell adhesion via plasma membrane adhesion molecules"/>
    <property type="evidence" value="ECO:0007669"/>
    <property type="project" value="TreeGrafter"/>
</dbReference>
<dbReference type="Pfam" id="PF13927">
    <property type="entry name" value="Ig_3"/>
    <property type="match status" value="2"/>
</dbReference>